<feature type="non-terminal residue" evidence="1">
    <location>
        <position position="134"/>
    </location>
</feature>
<gene>
    <name evidence="1" type="ORF">NW768_010113</name>
</gene>
<keyword evidence="2" id="KW-1185">Reference proteome</keyword>
<evidence type="ECO:0000313" key="1">
    <source>
        <dbReference type="EMBL" id="KAJ4123119.1"/>
    </source>
</evidence>
<evidence type="ECO:0000313" key="2">
    <source>
        <dbReference type="Proteomes" id="UP001152024"/>
    </source>
</evidence>
<sequence length="134" mass="15410">MRWREKLIRDRGGRGVRIIAVWLKGLTKVYGAYEIAICLDYPEITLERFRHELLVEGGIHGDDYRVLATFDGDTPGEEVIGLWPLAIHPERGYRATIPERSLPGATATESLRDEMYNLMGTRDDFKLYLLVLEM</sequence>
<organism evidence="1 2">
    <name type="scientific">Fusarium equiseti</name>
    <name type="common">Fusarium scirpi</name>
    <dbReference type="NCBI Taxonomy" id="61235"/>
    <lineage>
        <taxon>Eukaryota</taxon>
        <taxon>Fungi</taxon>
        <taxon>Dikarya</taxon>
        <taxon>Ascomycota</taxon>
        <taxon>Pezizomycotina</taxon>
        <taxon>Sordariomycetes</taxon>
        <taxon>Hypocreomycetidae</taxon>
        <taxon>Hypocreales</taxon>
        <taxon>Nectriaceae</taxon>
        <taxon>Fusarium</taxon>
        <taxon>Fusarium incarnatum-equiseti species complex</taxon>
    </lineage>
</organism>
<dbReference type="EMBL" id="JAOQBH010000018">
    <property type="protein sequence ID" value="KAJ4123119.1"/>
    <property type="molecule type" value="Genomic_DNA"/>
</dbReference>
<name>A0ABQ8R1J7_FUSEQ</name>
<accession>A0ABQ8R1J7</accession>
<protein>
    <submittedName>
        <fullName evidence="1">Uncharacterized protein</fullName>
    </submittedName>
</protein>
<comment type="caution">
    <text evidence="1">The sequence shown here is derived from an EMBL/GenBank/DDBJ whole genome shotgun (WGS) entry which is preliminary data.</text>
</comment>
<reference evidence="1" key="1">
    <citation type="submission" date="2022-09" db="EMBL/GenBank/DDBJ databases">
        <title>Fusarium specimens isolated from Avocado Roots.</title>
        <authorList>
            <person name="Stajich J."/>
            <person name="Roper C."/>
            <person name="Heimlech-Rivalta G."/>
        </authorList>
    </citation>
    <scope>NUCLEOTIDE SEQUENCE</scope>
    <source>
        <strain evidence="1">CF00095</strain>
    </source>
</reference>
<proteinExistence type="predicted"/>
<dbReference type="Proteomes" id="UP001152024">
    <property type="component" value="Unassembled WGS sequence"/>
</dbReference>